<gene>
    <name evidence="1" type="ORF">RIEGSTA812A_PEG_190</name>
</gene>
<organism evidence="1">
    <name type="scientific">invertebrate metagenome</name>
    <dbReference type="NCBI Taxonomy" id="1711999"/>
    <lineage>
        <taxon>unclassified sequences</taxon>
        <taxon>metagenomes</taxon>
        <taxon>organismal metagenomes</taxon>
    </lineage>
</organism>
<proteinExistence type="predicted"/>
<reference evidence="1" key="1">
    <citation type="submission" date="2018-10" db="EMBL/GenBank/DDBJ databases">
        <authorList>
            <person name="Gruber-Vodicka H."/>
            <person name="Jaeckle O."/>
        </authorList>
    </citation>
    <scope>NUCLEOTIDE SEQUENCE</scope>
</reference>
<accession>A0A484H4Q6</accession>
<protein>
    <submittedName>
        <fullName evidence="1">Uncharacterized protein</fullName>
    </submittedName>
</protein>
<dbReference type="EMBL" id="LR026963">
    <property type="protein sequence ID" value="VBB68717.1"/>
    <property type="molecule type" value="Genomic_DNA"/>
</dbReference>
<sequence>MPNAPGTHVYTLLTLSLLAKRESWQKRYLLATLPGNA</sequence>
<evidence type="ECO:0000313" key="1">
    <source>
        <dbReference type="EMBL" id="VBB68717.1"/>
    </source>
</evidence>
<name>A0A484H4Q6_9ZZZZ</name>
<dbReference type="AlphaFoldDB" id="A0A484H4Q6"/>